<comment type="caution">
    <text evidence="3">The sequence shown here is derived from an EMBL/GenBank/DDBJ whole genome shotgun (WGS) entry which is preliminary data.</text>
</comment>
<dbReference type="EMBL" id="JAWXYG010000001">
    <property type="protein sequence ID" value="KAK4286360.1"/>
    <property type="molecule type" value="Genomic_DNA"/>
</dbReference>
<evidence type="ECO:0000313" key="4">
    <source>
        <dbReference type="Proteomes" id="UP001293593"/>
    </source>
</evidence>
<evidence type="ECO:0000256" key="1">
    <source>
        <dbReference type="ARBA" id="ARBA00023012"/>
    </source>
</evidence>
<dbReference type="InterPro" id="IPR036641">
    <property type="entry name" value="HPT_dom_sf"/>
</dbReference>
<reference evidence="3" key="1">
    <citation type="submission" date="2023-10" db="EMBL/GenBank/DDBJ databases">
        <title>Chromosome-level genome of the transformable northern wattle, Acacia crassicarpa.</title>
        <authorList>
            <person name="Massaro I."/>
            <person name="Sinha N.R."/>
            <person name="Poethig S."/>
            <person name="Leichty A.R."/>
        </authorList>
    </citation>
    <scope>NUCLEOTIDE SEQUENCE</scope>
    <source>
        <strain evidence="3">Acra3RX</strain>
        <tissue evidence="3">Leaf</tissue>
    </source>
</reference>
<name>A0AAE1NBX1_9FABA</name>
<gene>
    <name evidence="3" type="ORF">QN277_002923</name>
</gene>
<dbReference type="PANTHER" id="PTHR28242">
    <property type="entry name" value="PHOSPHORELAY INTERMEDIATE PROTEIN YPD1"/>
    <property type="match status" value="1"/>
</dbReference>
<comment type="function">
    <text evidence="2">Functions as a two-component phosphorelay mediators between cytokinin sensor histidine kinases and response regulators (B-type ARRs). Plays an important role in propagating cytokinin signal transduction.</text>
</comment>
<dbReference type="GO" id="GO:0000160">
    <property type="term" value="P:phosphorelay signal transduction system"/>
    <property type="evidence" value="ECO:0007669"/>
    <property type="project" value="UniProtKB-UniRule"/>
</dbReference>
<keyword evidence="2" id="KW-0932">Cytokinin signaling pathway</keyword>
<dbReference type="GO" id="GO:0009927">
    <property type="term" value="F:histidine phosphotransfer kinase activity"/>
    <property type="evidence" value="ECO:0007669"/>
    <property type="project" value="UniProtKB-UniRule"/>
</dbReference>
<protein>
    <recommendedName>
        <fullName evidence="2">Histidine-containing phosphotransfer protein</fullName>
    </recommendedName>
</protein>
<dbReference type="Gene3D" id="1.20.120.160">
    <property type="entry name" value="HPT domain"/>
    <property type="match status" value="1"/>
</dbReference>
<dbReference type="GO" id="GO:0005634">
    <property type="term" value="C:nucleus"/>
    <property type="evidence" value="ECO:0007669"/>
    <property type="project" value="UniProtKB-SubCell"/>
</dbReference>
<keyword evidence="1 2" id="KW-0902">Two-component regulatory system</keyword>
<evidence type="ECO:0000313" key="3">
    <source>
        <dbReference type="EMBL" id="KAK4286360.1"/>
    </source>
</evidence>
<organism evidence="3 4">
    <name type="scientific">Acacia crassicarpa</name>
    <name type="common">northern wattle</name>
    <dbReference type="NCBI Taxonomy" id="499986"/>
    <lineage>
        <taxon>Eukaryota</taxon>
        <taxon>Viridiplantae</taxon>
        <taxon>Streptophyta</taxon>
        <taxon>Embryophyta</taxon>
        <taxon>Tracheophyta</taxon>
        <taxon>Spermatophyta</taxon>
        <taxon>Magnoliopsida</taxon>
        <taxon>eudicotyledons</taxon>
        <taxon>Gunneridae</taxon>
        <taxon>Pentapetalae</taxon>
        <taxon>rosids</taxon>
        <taxon>fabids</taxon>
        <taxon>Fabales</taxon>
        <taxon>Fabaceae</taxon>
        <taxon>Caesalpinioideae</taxon>
        <taxon>mimosoid clade</taxon>
        <taxon>Acacieae</taxon>
        <taxon>Acacia</taxon>
    </lineage>
</organism>
<dbReference type="Proteomes" id="UP001293593">
    <property type="component" value="Unassembled WGS sequence"/>
</dbReference>
<evidence type="ECO:0000256" key="2">
    <source>
        <dbReference type="RuleBase" id="RU369004"/>
    </source>
</evidence>
<dbReference type="InterPro" id="IPR045871">
    <property type="entry name" value="AHP1-5/YPD1"/>
</dbReference>
<dbReference type="GO" id="GO:0009736">
    <property type="term" value="P:cytokinin-activated signaling pathway"/>
    <property type="evidence" value="ECO:0007669"/>
    <property type="project" value="UniProtKB-KW"/>
</dbReference>
<accession>A0AAE1NBX1</accession>
<dbReference type="GO" id="GO:0005829">
    <property type="term" value="C:cytosol"/>
    <property type="evidence" value="ECO:0007669"/>
    <property type="project" value="UniProtKB-SubCell"/>
</dbReference>
<keyword evidence="4" id="KW-1185">Reference proteome</keyword>
<dbReference type="PANTHER" id="PTHR28242:SF7">
    <property type="entry name" value="HISTIDINE-CONTAINING PHOSPHOTRANSFER PROTEIN"/>
    <property type="match status" value="1"/>
</dbReference>
<dbReference type="GO" id="GO:0043424">
    <property type="term" value="F:protein histidine kinase binding"/>
    <property type="evidence" value="ECO:0007669"/>
    <property type="project" value="UniProtKB-UniRule"/>
</dbReference>
<dbReference type="AlphaFoldDB" id="A0AAE1NBX1"/>
<comment type="subcellular location">
    <subcellularLocation>
        <location evidence="2">Cytoplasm</location>
        <location evidence="2">Cytosol</location>
    </subcellularLocation>
    <subcellularLocation>
        <location evidence="2">Nucleus</location>
    </subcellularLocation>
</comment>
<sequence>MTLQILKGLHQDYLNSLLDEGILNEQFNRIHSERRNEEPADSVVKLIESYFKDVEAILSDLSSHDDNKSKIDLTKLSALAREIQDKSKSIGAEHVKNACPPLIEACEENHKRKFDRSLMWVTTEFSSTKTKLEAYVRMERRIMRYTEPRVESSSSSS</sequence>
<proteinExistence type="predicted"/>
<comment type="domain">
    <text evidence="2">Histidine-containing phosphotransfer domain (HPt) contains an active histidine that mediates the phosphotransfer.</text>
</comment>
<dbReference type="SUPFAM" id="SSF47226">
    <property type="entry name" value="Histidine-containing phosphotransfer domain, HPT domain"/>
    <property type="match status" value="1"/>
</dbReference>